<evidence type="ECO:0000256" key="13">
    <source>
        <dbReference type="ARBA" id="ARBA00071271"/>
    </source>
</evidence>
<evidence type="ECO:0000313" key="20">
    <source>
        <dbReference type="Proteomes" id="UP000823926"/>
    </source>
</evidence>
<evidence type="ECO:0000256" key="7">
    <source>
        <dbReference type="ARBA" id="ARBA00023049"/>
    </source>
</evidence>
<dbReference type="InterPro" id="IPR001160">
    <property type="entry name" value="Peptidase_M20C"/>
</dbReference>
<gene>
    <name evidence="19" type="ORF">H9888_01760</name>
</gene>
<dbReference type="Gene3D" id="3.40.630.10">
    <property type="entry name" value="Zn peptidases"/>
    <property type="match status" value="2"/>
</dbReference>
<dbReference type="CDD" id="cd03890">
    <property type="entry name" value="M20_pepD"/>
    <property type="match status" value="1"/>
</dbReference>
<dbReference type="Proteomes" id="UP000823926">
    <property type="component" value="Unassembled WGS sequence"/>
</dbReference>
<evidence type="ECO:0000256" key="15">
    <source>
        <dbReference type="ARBA" id="ARBA00076004"/>
    </source>
</evidence>
<keyword evidence="8" id="KW-0170">Cobalt</keyword>
<evidence type="ECO:0000256" key="2">
    <source>
        <dbReference type="ARBA" id="ARBA00001947"/>
    </source>
</evidence>
<evidence type="ECO:0000313" key="19">
    <source>
        <dbReference type="EMBL" id="HIW10203.1"/>
    </source>
</evidence>
<evidence type="ECO:0000259" key="18">
    <source>
        <dbReference type="Pfam" id="PF07687"/>
    </source>
</evidence>
<comment type="cofactor">
    <cofactor evidence="1">
        <name>Co(2+)</name>
        <dbReference type="ChEBI" id="CHEBI:48828"/>
    </cofactor>
</comment>
<comment type="catalytic activity">
    <reaction evidence="9">
        <text>Hydrolysis of dipeptides, preferentially hydrophobic dipeptides including prolyl amino acids.</text>
        <dbReference type="EC" id="3.4.13.18"/>
    </reaction>
</comment>
<comment type="cofactor">
    <cofactor evidence="2">
        <name>Zn(2+)</name>
        <dbReference type="ChEBI" id="CHEBI:29105"/>
    </cofactor>
</comment>
<comment type="similarity">
    <text evidence="12">Belongs to the peptidase M20C family.</text>
</comment>
<sequence length="479" mass="52059">MKEITELEPKALWSQFAKVCSIPHPSKHEAQLREYVIEVAKRNGLEYQQDAVGNVVVRKAASAGYEGHPGVILQAHMDMVPQKNSDLKFNFETDPIQPYVDGDWVKARGTTLGADNGIGVSAMLALLEATDIPHPALECLFTIDEETGLTGANQLGNDMLKGSILINLDSEDGGELYVGCAGAVNVTARFDYKEEATLDDCVGYEVMLSGLKGGHSGLEIILQRGNANKLLARFLRENPMARISTIDAGGLRNAIPREAKAVVAVPSAQATAFEQAVAAYAKTLHHELAHVDDGVQFAARRVDTPSIVAAAEFQHRFLNALTALPNGIMRMSDTVPGLVETSTNFSRVEMACGKAELLFMVRCMVNYGKPQVVAMIDAVVTLAGGRIETQGDYNGWAPNPDSKILHVMKEGYEKRFGETPEIKAIHAGLECGIIGAKYPHLDMISIGPTMRFPHSPDEKVNVPSVVKFYDFLLETLKNL</sequence>
<evidence type="ECO:0000256" key="1">
    <source>
        <dbReference type="ARBA" id="ARBA00001941"/>
    </source>
</evidence>
<comment type="caution">
    <text evidence="19">The sequence shown here is derived from an EMBL/GenBank/DDBJ whole genome shotgun (WGS) entry which is preliminary data.</text>
</comment>
<dbReference type="FunFam" id="3.40.630.10:FF:000015">
    <property type="entry name" value="Aminoacyl-histidine dipeptidase PepD"/>
    <property type="match status" value="1"/>
</dbReference>
<evidence type="ECO:0000256" key="4">
    <source>
        <dbReference type="ARBA" id="ARBA00022723"/>
    </source>
</evidence>
<evidence type="ECO:0000256" key="9">
    <source>
        <dbReference type="ARBA" id="ARBA00036421"/>
    </source>
</evidence>
<name>A0A9D1TX83_9BACT</name>
<dbReference type="PANTHER" id="PTHR43501:SF1">
    <property type="entry name" value="CYTOSOL NON-SPECIFIC DIPEPTIDASE"/>
    <property type="match status" value="1"/>
</dbReference>
<dbReference type="FunFam" id="3.40.630.10:FF:000018">
    <property type="entry name" value="Aminoacyl-histidine dipeptidase PepD"/>
    <property type="match status" value="1"/>
</dbReference>
<dbReference type="Pfam" id="PF01546">
    <property type="entry name" value="Peptidase_M20"/>
    <property type="match status" value="1"/>
</dbReference>
<dbReference type="Pfam" id="PF07687">
    <property type="entry name" value="M20_dimer"/>
    <property type="match status" value="1"/>
</dbReference>
<reference evidence="19" key="1">
    <citation type="journal article" date="2021" name="PeerJ">
        <title>Extensive microbial diversity within the chicken gut microbiome revealed by metagenomics and culture.</title>
        <authorList>
            <person name="Gilroy R."/>
            <person name="Ravi A."/>
            <person name="Getino M."/>
            <person name="Pursley I."/>
            <person name="Horton D.L."/>
            <person name="Alikhan N.F."/>
            <person name="Baker D."/>
            <person name="Gharbi K."/>
            <person name="Hall N."/>
            <person name="Watson M."/>
            <person name="Adriaenssens E.M."/>
            <person name="Foster-Nyarko E."/>
            <person name="Jarju S."/>
            <person name="Secka A."/>
            <person name="Antonio M."/>
            <person name="Oren A."/>
            <person name="Chaudhuri R.R."/>
            <person name="La Ragione R."/>
            <person name="Hildebrand F."/>
            <person name="Pallen M.J."/>
        </authorList>
    </citation>
    <scope>NUCLEOTIDE SEQUENCE</scope>
    <source>
        <strain evidence="19">ChiBcec15-1070</strain>
    </source>
</reference>
<protein>
    <recommendedName>
        <fullName evidence="13">Cytosol non-specific dipeptidase</fullName>
        <ecNumber evidence="10">3.4.13.18</ecNumber>
    </recommendedName>
    <alternativeName>
        <fullName evidence="16">Aminoacyl-histidine dipeptidase</fullName>
    </alternativeName>
    <alternativeName>
        <fullName evidence="15">Beta-alanyl-histidine dipeptidase</fullName>
    </alternativeName>
    <alternativeName>
        <fullName evidence="14">Carnosinase</fullName>
    </alternativeName>
    <alternativeName>
        <fullName evidence="11">Peptidase D</fullName>
    </alternativeName>
    <alternativeName>
        <fullName evidence="17">Xaa-His dipeptidase</fullName>
    </alternativeName>
</protein>
<dbReference type="SUPFAM" id="SSF53187">
    <property type="entry name" value="Zn-dependent exopeptidases"/>
    <property type="match status" value="1"/>
</dbReference>
<dbReference type="GO" id="GO:0006508">
    <property type="term" value="P:proteolysis"/>
    <property type="evidence" value="ECO:0007669"/>
    <property type="project" value="UniProtKB-KW"/>
</dbReference>
<evidence type="ECO:0000256" key="17">
    <source>
        <dbReference type="ARBA" id="ARBA00078074"/>
    </source>
</evidence>
<keyword evidence="7" id="KW-0482">Metalloprotease</keyword>
<dbReference type="EMBL" id="DXHL01000007">
    <property type="protein sequence ID" value="HIW10203.1"/>
    <property type="molecule type" value="Genomic_DNA"/>
</dbReference>
<evidence type="ECO:0000256" key="3">
    <source>
        <dbReference type="ARBA" id="ARBA00022670"/>
    </source>
</evidence>
<evidence type="ECO:0000256" key="16">
    <source>
        <dbReference type="ARBA" id="ARBA00077688"/>
    </source>
</evidence>
<evidence type="ECO:0000256" key="6">
    <source>
        <dbReference type="ARBA" id="ARBA00022833"/>
    </source>
</evidence>
<keyword evidence="6" id="KW-0862">Zinc</keyword>
<dbReference type="EC" id="3.4.13.18" evidence="10"/>
<keyword evidence="4" id="KW-0479">Metal-binding</keyword>
<evidence type="ECO:0000256" key="14">
    <source>
        <dbReference type="ARBA" id="ARBA00075285"/>
    </source>
</evidence>
<dbReference type="GO" id="GO:0005829">
    <property type="term" value="C:cytosol"/>
    <property type="evidence" value="ECO:0007669"/>
    <property type="project" value="TreeGrafter"/>
</dbReference>
<feature type="domain" description="Peptidase M20 dimerisation" evidence="18">
    <location>
        <begin position="208"/>
        <end position="289"/>
    </location>
</feature>
<dbReference type="NCBIfam" id="TIGR01893">
    <property type="entry name" value="aa-his-dipept"/>
    <property type="match status" value="1"/>
</dbReference>
<reference evidence="19" key="2">
    <citation type="submission" date="2021-04" db="EMBL/GenBank/DDBJ databases">
        <authorList>
            <person name="Gilroy R."/>
        </authorList>
    </citation>
    <scope>NUCLEOTIDE SEQUENCE</scope>
    <source>
        <strain evidence="19">ChiBcec15-1070</strain>
    </source>
</reference>
<accession>A0A9D1TX83</accession>
<dbReference type="InterPro" id="IPR002933">
    <property type="entry name" value="Peptidase_M20"/>
</dbReference>
<evidence type="ECO:0000256" key="8">
    <source>
        <dbReference type="ARBA" id="ARBA00023285"/>
    </source>
</evidence>
<keyword evidence="3" id="KW-0645">Protease</keyword>
<proteinExistence type="inferred from homology"/>
<dbReference type="PIRSF" id="PIRSF016599">
    <property type="entry name" value="Xaa-His_dipept"/>
    <property type="match status" value="1"/>
</dbReference>
<dbReference type="PRINTS" id="PR00934">
    <property type="entry name" value="XHISDIPTASE"/>
</dbReference>
<evidence type="ECO:0000256" key="10">
    <source>
        <dbReference type="ARBA" id="ARBA00038976"/>
    </source>
</evidence>
<dbReference type="GO" id="GO:0046872">
    <property type="term" value="F:metal ion binding"/>
    <property type="evidence" value="ECO:0007669"/>
    <property type="project" value="UniProtKB-KW"/>
</dbReference>
<organism evidence="19 20">
    <name type="scientific">Candidatus Rikenella faecigallinarum</name>
    <dbReference type="NCBI Taxonomy" id="2838745"/>
    <lineage>
        <taxon>Bacteria</taxon>
        <taxon>Pseudomonadati</taxon>
        <taxon>Bacteroidota</taxon>
        <taxon>Bacteroidia</taxon>
        <taxon>Bacteroidales</taxon>
        <taxon>Rikenellaceae</taxon>
        <taxon>Rikenella</taxon>
    </lineage>
</organism>
<evidence type="ECO:0000256" key="11">
    <source>
        <dbReference type="ARBA" id="ARBA00044252"/>
    </source>
</evidence>
<evidence type="ECO:0000256" key="5">
    <source>
        <dbReference type="ARBA" id="ARBA00022801"/>
    </source>
</evidence>
<dbReference type="GO" id="GO:0070573">
    <property type="term" value="F:metallodipeptidase activity"/>
    <property type="evidence" value="ECO:0007669"/>
    <property type="project" value="TreeGrafter"/>
</dbReference>
<dbReference type="InterPro" id="IPR011650">
    <property type="entry name" value="Peptidase_M20_dimer"/>
</dbReference>
<dbReference type="PANTHER" id="PTHR43501">
    <property type="entry name" value="CYTOSOL NON-SPECIFIC DIPEPTIDASE"/>
    <property type="match status" value="1"/>
</dbReference>
<keyword evidence="5" id="KW-0378">Hydrolase</keyword>
<dbReference type="AlphaFoldDB" id="A0A9D1TX83"/>
<evidence type="ECO:0000256" key="12">
    <source>
        <dbReference type="ARBA" id="ARBA00061423"/>
    </source>
</evidence>